<dbReference type="AlphaFoldDB" id="A0AAE1RJS0"/>
<feature type="domain" description="DUF4283" evidence="1">
    <location>
        <begin position="120"/>
        <end position="204"/>
    </location>
</feature>
<sequence length="244" mass="27769">MDTILEKSEQSATYWAWKLDTGQGSVATVTPIPKEGEIRAEHIEEEPEGSNAVQKLTFSVGLQATPPTTEVIRTTPPPATEVVQVNRQIQNGMNLNYFPPAIKDGRIVVKINPHELAFECEKWKNALICHVLRGIPSFKDMLKFVYSIWNFVSAPRVYLQDEGYFIILFNTAEAKSSIMQSGPYTFNNRPMILRNWVKDFKFHPEMLRIIPCGSCSLDCQYIIGRRKIWVGSLVSLENLYVLTN</sequence>
<dbReference type="PANTHER" id="PTHR33233:SF14">
    <property type="entry name" value="ENDONUCLEASE_EXONUCLEASE_PHOSPHATASE"/>
    <property type="match status" value="1"/>
</dbReference>
<evidence type="ECO:0000259" key="1">
    <source>
        <dbReference type="Pfam" id="PF14111"/>
    </source>
</evidence>
<evidence type="ECO:0000313" key="3">
    <source>
        <dbReference type="Proteomes" id="UP001291623"/>
    </source>
</evidence>
<organism evidence="2 3">
    <name type="scientific">Anisodus tanguticus</name>
    <dbReference type="NCBI Taxonomy" id="243964"/>
    <lineage>
        <taxon>Eukaryota</taxon>
        <taxon>Viridiplantae</taxon>
        <taxon>Streptophyta</taxon>
        <taxon>Embryophyta</taxon>
        <taxon>Tracheophyta</taxon>
        <taxon>Spermatophyta</taxon>
        <taxon>Magnoliopsida</taxon>
        <taxon>eudicotyledons</taxon>
        <taxon>Gunneridae</taxon>
        <taxon>Pentapetalae</taxon>
        <taxon>asterids</taxon>
        <taxon>lamiids</taxon>
        <taxon>Solanales</taxon>
        <taxon>Solanaceae</taxon>
        <taxon>Solanoideae</taxon>
        <taxon>Hyoscyameae</taxon>
        <taxon>Anisodus</taxon>
    </lineage>
</organism>
<dbReference type="PANTHER" id="PTHR33233">
    <property type="entry name" value="ENDONUCLEASE/EXONUCLEASE/PHOSPHATASE"/>
    <property type="match status" value="1"/>
</dbReference>
<keyword evidence="3" id="KW-1185">Reference proteome</keyword>
<protein>
    <recommendedName>
        <fullName evidence="1">DUF4283 domain-containing protein</fullName>
    </recommendedName>
</protein>
<dbReference type="EMBL" id="JAVYJV010000015">
    <property type="protein sequence ID" value="KAK4352978.1"/>
    <property type="molecule type" value="Genomic_DNA"/>
</dbReference>
<proteinExistence type="predicted"/>
<name>A0AAE1RJS0_9SOLA</name>
<dbReference type="Pfam" id="PF14111">
    <property type="entry name" value="DUF4283"/>
    <property type="match status" value="1"/>
</dbReference>
<evidence type="ECO:0000313" key="2">
    <source>
        <dbReference type="EMBL" id="KAK4352978.1"/>
    </source>
</evidence>
<comment type="caution">
    <text evidence="2">The sequence shown here is derived from an EMBL/GenBank/DDBJ whole genome shotgun (WGS) entry which is preliminary data.</text>
</comment>
<accession>A0AAE1RJS0</accession>
<dbReference type="InterPro" id="IPR025558">
    <property type="entry name" value="DUF4283"/>
</dbReference>
<gene>
    <name evidence="2" type="ORF">RND71_028496</name>
</gene>
<dbReference type="Proteomes" id="UP001291623">
    <property type="component" value="Unassembled WGS sequence"/>
</dbReference>
<reference evidence="2" key="1">
    <citation type="submission" date="2023-12" db="EMBL/GenBank/DDBJ databases">
        <title>Genome assembly of Anisodus tanguticus.</title>
        <authorList>
            <person name="Wang Y.-J."/>
        </authorList>
    </citation>
    <scope>NUCLEOTIDE SEQUENCE</scope>
    <source>
        <strain evidence="2">KB-2021</strain>
        <tissue evidence="2">Leaf</tissue>
    </source>
</reference>